<name>A0ACC3BSH8_PYRYE</name>
<accession>A0ACC3BSH8</accession>
<evidence type="ECO:0000313" key="2">
    <source>
        <dbReference type="Proteomes" id="UP000798662"/>
    </source>
</evidence>
<dbReference type="Proteomes" id="UP000798662">
    <property type="component" value="Chromosome 1"/>
</dbReference>
<comment type="caution">
    <text evidence="1">The sequence shown here is derived from an EMBL/GenBank/DDBJ whole genome shotgun (WGS) entry which is preliminary data.</text>
</comment>
<proteinExistence type="predicted"/>
<protein>
    <submittedName>
        <fullName evidence="1">Uncharacterized protein</fullName>
    </submittedName>
</protein>
<dbReference type="EMBL" id="CM020618">
    <property type="protein sequence ID" value="KAK1860457.1"/>
    <property type="molecule type" value="Genomic_DNA"/>
</dbReference>
<reference evidence="1" key="1">
    <citation type="submission" date="2019-11" db="EMBL/GenBank/DDBJ databases">
        <title>Nori genome reveals adaptations in red seaweeds to the harsh intertidal environment.</title>
        <authorList>
            <person name="Wang D."/>
            <person name="Mao Y."/>
        </authorList>
    </citation>
    <scope>NUCLEOTIDE SEQUENCE</scope>
    <source>
        <tissue evidence="1">Gametophyte</tissue>
    </source>
</reference>
<organism evidence="1 2">
    <name type="scientific">Pyropia yezoensis</name>
    <name type="common">Susabi-nori</name>
    <name type="synonym">Porphyra yezoensis</name>
    <dbReference type="NCBI Taxonomy" id="2788"/>
    <lineage>
        <taxon>Eukaryota</taxon>
        <taxon>Rhodophyta</taxon>
        <taxon>Bangiophyceae</taxon>
        <taxon>Bangiales</taxon>
        <taxon>Bangiaceae</taxon>
        <taxon>Pyropia</taxon>
    </lineage>
</organism>
<keyword evidence="2" id="KW-1185">Reference proteome</keyword>
<evidence type="ECO:0000313" key="1">
    <source>
        <dbReference type="EMBL" id="KAK1860457.1"/>
    </source>
</evidence>
<sequence length="263" mass="27452">MALVDVADNPTAASTASCEARALRVDEAMQLSGFEGGGAASERGGCNDVPASAVSSGEEEDEIVHNAGHEDGRANSGGPVFNVEVDTGCEEEAEILPAAAAAGGPAAVVGDPNAAAKAAVAETNSDGEVAGEEEEVDAVGGSPGRGMAWTDVERCRLFEAYKDISQDPIVGTDPAGRTFWAAVAADFRWKMSKVPLPTRQGVPIARPFRTTSAMTQEMRDHVAKHMQRLASSFAAVDRDQLTGNITAEQRELAAAAHFERRDL</sequence>
<gene>
    <name evidence="1" type="ORF">I4F81_003046</name>
</gene>